<reference evidence="3" key="1">
    <citation type="submission" date="2016-01" db="EMBL/GenBank/DDBJ databases">
        <authorList>
            <person name="Peeters C."/>
        </authorList>
    </citation>
    <scope>NUCLEOTIDE SEQUENCE [LARGE SCALE GENOMIC DNA]</scope>
    <source>
        <strain evidence="3">LMG 29318</strain>
    </source>
</reference>
<dbReference type="PANTHER" id="PTHR10395:SF7">
    <property type="entry name" value="5-HYDROXYISOURATE HYDROLASE"/>
    <property type="match status" value="1"/>
</dbReference>
<feature type="domain" description="Transthyretin/hydroxyisourate hydrolase" evidence="2">
    <location>
        <begin position="61"/>
        <end position="173"/>
    </location>
</feature>
<keyword evidence="1" id="KW-0732">Signal</keyword>
<dbReference type="SUPFAM" id="SSF49472">
    <property type="entry name" value="Transthyretin (synonym: prealbumin)"/>
    <property type="match status" value="1"/>
</dbReference>
<dbReference type="OrthoDB" id="8687412at2"/>
<dbReference type="GO" id="GO:0016787">
    <property type="term" value="F:hydrolase activity"/>
    <property type="evidence" value="ECO:0007669"/>
    <property type="project" value="UniProtKB-KW"/>
</dbReference>
<dbReference type="Proteomes" id="UP000054870">
    <property type="component" value="Unassembled WGS sequence"/>
</dbReference>
<dbReference type="GO" id="GO:0006144">
    <property type="term" value="P:purine nucleobase metabolic process"/>
    <property type="evidence" value="ECO:0007669"/>
    <property type="project" value="TreeGrafter"/>
</dbReference>
<evidence type="ECO:0000313" key="3">
    <source>
        <dbReference type="EMBL" id="SAK48530.1"/>
    </source>
</evidence>
<evidence type="ECO:0000259" key="2">
    <source>
        <dbReference type="Pfam" id="PF00576"/>
    </source>
</evidence>
<feature type="chain" id="PRO_5007619656" evidence="1">
    <location>
        <begin position="37"/>
        <end position="174"/>
    </location>
</feature>
<sequence>MRDKDNFPAFDVSRRRFALQSVALGGSMLMAKAALAADAPTPLAPNQTTGPTQQEGLSPRLTMHALDTWHGTPGAGMRVDLFAIEDGQSKLLRTITLAASGRSEPPLLIGDTYRAGTYELLLHADEYFAARKANLPQPLFLSKIPLRFRITDVNRRIHLPVLFGPWSYNYYRGS</sequence>
<dbReference type="PANTHER" id="PTHR10395">
    <property type="entry name" value="URICASE AND TRANSTHYRETIN-RELATED"/>
    <property type="match status" value="1"/>
</dbReference>
<protein>
    <submittedName>
        <fullName evidence="3">5-hydroxyisourate hydrolase</fullName>
    </submittedName>
</protein>
<organism evidence="3 4">
    <name type="scientific">Caballeronia catudaia</name>
    <dbReference type="NCBI Taxonomy" id="1777136"/>
    <lineage>
        <taxon>Bacteria</taxon>
        <taxon>Pseudomonadati</taxon>
        <taxon>Pseudomonadota</taxon>
        <taxon>Betaproteobacteria</taxon>
        <taxon>Burkholderiales</taxon>
        <taxon>Burkholderiaceae</taxon>
        <taxon>Caballeronia</taxon>
    </lineage>
</organism>
<dbReference type="Gene3D" id="2.60.40.180">
    <property type="entry name" value="Transthyretin/hydroxyisourate hydrolase domain"/>
    <property type="match status" value="1"/>
</dbReference>
<dbReference type="InterPro" id="IPR006311">
    <property type="entry name" value="TAT_signal"/>
</dbReference>
<gene>
    <name evidence="3" type="ORF">AWB75_01147</name>
</gene>
<dbReference type="RefSeq" id="WP_061123130.1">
    <property type="nucleotide sequence ID" value="NZ_FCOF02000004.1"/>
</dbReference>
<evidence type="ECO:0000313" key="4">
    <source>
        <dbReference type="Proteomes" id="UP000054870"/>
    </source>
</evidence>
<dbReference type="Pfam" id="PF00576">
    <property type="entry name" value="Transthyretin"/>
    <property type="match status" value="1"/>
</dbReference>
<dbReference type="InterPro" id="IPR023416">
    <property type="entry name" value="Transthyretin/HIU_hydrolase_d"/>
</dbReference>
<dbReference type="PROSITE" id="PS51318">
    <property type="entry name" value="TAT"/>
    <property type="match status" value="1"/>
</dbReference>
<keyword evidence="4" id="KW-1185">Reference proteome</keyword>
<dbReference type="AlphaFoldDB" id="A0A157ZSR4"/>
<proteinExistence type="predicted"/>
<keyword evidence="3" id="KW-0378">Hydrolase</keyword>
<evidence type="ECO:0000256" key="1">
    <source>
        <dbReference type="SAM" id="SignalP"/>
    </source>
</evidence>
<name>A0A157ZSR4_9BURK</name>
<dbReference type="EMBL" id="FCOF02000004">
    <property type="protein sequence ID" value="SAK48530.1"/>
    <property type="molecule type" value="Genomic_DNA"/>
</dbReference>
<feature type="signal peptide" evidence="1">
    <location>
        <begin position="1"/>
        <end position="36"/>
    </location>
</feature>
<dbReference type="InterPro" id="IPR036817">
    <property type="entry name" value="Transthyretin/HIU_hydrolase_sf"/>
</dbReference>
<comment type="caution">
    <text evidence="3">The sequence shown here is derived from an EMBL/GenBank/DDBJ whole genome shotgun (WGS) entry which is preliminary data.</text>
</comment>
<accession>A0A157ZSR4</accession>